<proteinExistence type="predicted"/>
<feature type="compositionally biased region" description="Basic and acidic residues" evidence="1">
    <location>
        <begin position="250"/>
        <end position="262"/>
    </location>
</feature>
<gene>
    <name evidence="3" type="ORF">MAM_05566</name>
</gene>
<keyword evidence="4" id="KW-1185">Reference proteome</keyword>
<evidence type="ECO:0000313" key="3">
    <source>
        <dbReference type="EMBL" id="KHN96623.1"/>
    </source>
</evidence>
<dbReference type="RefSeq" id="XP_040677689.1">
    <property type="nucleotide sequence ID" value="XM_040824364.1"/>
</dbReference>
<keyword evidence="2" id="KW-0812">Transmembrane</keyword>
<dbReference type="PANTHER" id="PTHR28258:SF1">
    <property type="entry name" value="VACUOLAR SEGREGATION PROTEIN 7"/>
    <property type="match status" value="1"/>
</dbReference>
<feature type="compositionally biased region" description="Low complexity" evidence="1">
    <location>
        <begin position="543"/>
        <end position="561"/>
    </location>
</feature>
<reference evidence="3 4" key="1">
    <citation type="journal article" date="2014" name="Proc. Natl. Acad. Sci. U.S.A.">
        <title>Trajectory and genomic determinants of fungal-pathogen speciation and host adaptation.</title>
        <authorList>
            <person name="Hu X."/>
            <person name="Xiao G."/>
            <person name="Zheng P."/>
            <person name="Shang Y."/>
            <person name="Su Y."/>
            <person name="Zhang X."/>
            <person name="Liu X."/>
            <person name="Zhan S."/>
            <person name="St Leger R.J."/>
            <person name="Wang C."/>
        </authorList>
    </citation>
    <scope>NUCLEOTIDE SEQUENCE [LARGE SCALE GENOMIC DNA]</scope>
    <source>
        <strain evidence="3 4">ARSEF 1941</strain>
    </source>
</reference>
<feature type="compositionally biased region" description="Polar residues" evidence="1">
    <location>
        <begin position="573"/>
        <end position="583"/>
    </location>
</feature>
<dbReference type="GO" id="GO:1903778">
    <property type="term" value="P:protein localization to vacuolar membrane"/>
    <property type="evidence" value="ECO:0007669"/>
    <property type="project" value="TreeGrafter"/>
</dbReference>
<feature type="compositionally biased region" description="Basic and acidic residues" evidence="1">
    <location>
        <begin position="725"/>
        <end position="734"/>
    </location>
</feature>
<evidence type="ECO:0000313" key="4">
    <source>
        <dbReference type="Proteomes" id="UP000030816"/>
    </source>
</evidence>
<comment type="caution">
    <text evidence="3">The sequence shown here is derived from an EMBL/GenBank/DDBJ whole genome shotgun (WGS) entry which is preliminary data.</text>
</comment>
<feature type="region of interest" description="Disordered" evidence="1">
    <location>
        <begin position="725"/>
        <end position="754"/>
    </location>
</feature>
<dbReference type="GeneID" id="63740021"/>
<dbReference type="AlphaFoldDB" id="A0A0B2WRH6"/>
<dbReference type="GO" id="GO:0070772">
    <property type="term" value="C:PAS complex"/>
    <property type="evidence" value="ECO:0007669"/>
    <property type="project" value="TreeGrafter"/>
</dbReference>
<dbReference type="STRING" id="1081103.A0A0B2WRH6"/>
<keyword evidence="2" id="KW-1133">Transmembrane helix</keyword>
<organism evidence="3 4">
    <name type="scientific">Metarhizium album (strain ARSEF 1941)</name>
    <dbReference type="NCBI Taxonomy" id="1081103"/>
    <lineage>
        <taxon>Eukaryota</taxon>
        <taxon>Fungi</taxon>
        <taxon>Dikarya</taxon>
        <taxon>Ascomycota</taxon>
        <taxon>Pezizomycotina</taxon>
        <taxon>Sordariomycetes</taxon>
        <taxon>Hypocreomycetidae</taxon>
        <taxon>Hypocreales</taxon>
        <taxon>Clavicipitaceae</taxon>
        <taxon>Metarhizium</taxon>
    </lineage>
</organism>
<evidence type="ECO:0008006" key="5">
    <source>
        <dbReference type="Google" id="ProtNLM"/>
    </source>
</evidence>
<feature type="compositionally biased region" description="Polar residues" evidence="1">
    <location>
        <begin position="313"/>
        <end position="350"/>
    </location>
</feature>
<evidence type="ECO:0000256" key="1">
    <source>
        <dbReference type="SAM" id="MobiDB-lite"/>
    </source>
</evidence>
<dbReference type="Pfam" id="PF12751">
    <property type="entry name" value="Vac7"/>
    <property type="match status" value="1"/>
</dbReference>
<dbReference type="EMBL" id="AZHE01000014">
    <property type="protein sequence ID" value="KHN96623.1"/>
    <property type="molecule type" value="Genomic_DNA"/>
</dbReference>
<dbReference type="GO" id="GO:0000011">
    <property type="term" value="P:vacuole inheritance"/>
    <property type="evidence" value="ECO:0007669"/>
    <property type="project" value="TreeGrafter"/>
</dbReference>
<accession>A0A0B2WRH6</accession>
<name>A0A0B2WRH6_METAS</name>
<dbReference type="PANTHER" id="PTHR28258">
    <property type="entry name" value="VACUOLAR SEGREGATION PROTEIN 7"/>
    <property type="match status" value="1"/>
</dbReference>
<keyword evidence="2" id="KW-0472">Membrane</keyword>
<feature type="region of interest" description="Disordered" evidence="1">
    <location>
        <begin position="479"/>
        <end position="621"/>
    </location>
</feature>
<dbReference type="OrthoDB" id="1204at2759"/>
<feature type="compositionally biased region" description="Polar residues" evidence="1">
    <location>
        <begin position="96"/>
        <end position="123"/>
    </location>
</feature>
<feature type="region of interest" description="Disordered" evidence="1">
    <location>
        <begin position="833"/>
        <end position="858"/>
    </location>
</feature>
<feature type="region of interest" description="Disordered" evidence="1">
    <location>
        <begin position="1"/>
        <end position="445"/>
    </location>
</feature>
<feature type="compositionally biased region" description="Low complexity" evidence="1">
    <location>
        <begin position="1"/>
        <end position="54"/>
    </location>
</feature>
<sequence>MDKPSAASNDAASSAAGAGAASSSSKANGTSGSNGLSSPPHSSSTGSQTSKQSSAANSVAESPAASRDGSPSRHPRGATSSHPRHSGSRSRKNSHQELSPTRQLRQGSQDQGTPTRTLSSTATPDLRPHIREPPIYAPTPQKPSVLPDLKDNPRWPVSPRLRSPPPHLARPRATTPTRRNEQEAPAISIQRPSPSPHVPDTQAPALDSDTDDSHAPSGVRTPARGLLETVQEVSHNNSPARPSDSALLEQVKEKLGAPDNHSDGAVSDGGRTFKSKMIPVYGQYGADGGTTRADSRRPSSVPPPPLLSRQSSTMPGKQTKSKPETGSTQSMTVETETVSSIPQVALTTATKEGGNGTLKAKPSTETIKPKKEKKRTARKQPAVNAGTASSKADNFEAKIASAVDEANTSDSEETFVYDSNPPDNTERTNRRFHSRTPSATSMASQVDRQNLRSIYGVMEGASHGPVAKKSMKFVNTFNGNASDSLTPGDEDGKGSGRSAGGSARGTVRHHHHIGRWGRQPGNGHASLFDNESPFPNAAKSKLPPSNNANNPRNTSNTSSPRAFLSTRGHLNQKHSAMQMSSSYDLDDTTNADDERTPLIGTTRSARGGRRRGPHTLRQAESQTYTRRSSYLNRFAACLVLTMMLLLVITGAIGFMFATSQPMTDIEIVSIKNVVTSEQVLMFDLTIKAHNPNIVVVTVDRAHLEIFAKSEHAGSDSDWWKYPEESHEIHARDDPPNDPPKGPGEGEGDDADSMPNILLGQITEFDSPLTFGGSLFHQGASSSTGEMQLPNPGNGTTGGPERWNCIYQNEFDLIVKGVVKYNLPLSAQIRSATVSGRTTVKPNSANDPSHKPNSTILGG</sequence>
<feature type="transmembrane region" description="Helical" evidence="2">
    <location>
        <begin position="634"/>
        <end position="657"/>
    </location>
</feature>
<dbReference type="Proteomes" id="UP000030816">
    <property type="component" value="Unassembled WGS sequence"/>
</dbReference>
<feature type="compositionally biased region" description="Polar residues" evidence="1">
    <location>
        <begin position="435"/>
        <end position="445"/>
    </location>
</feature>
<evidence type="ECO:0000256" key="2">
    <source>
        <dbReference type="SAM" id="Phobius"/>
    </source>
</evidence>
<dbReference type="GO" id="GO:0000329">
    <property type="term" value="C:fungal-type vacuole membrane"/>
    <property type="evidence" value="ECO:0007669"/>
    <property type="project" value="TreeGrafter"/>
</dbReference>
<protein>
    <recommendedName>
        <fullName evidence="5">Phospholipid metabolism enzyme regulator</fullName>
    </recommendedName>
</protein>
<dbReference type="HOGENOM" id="CLU_010147_0_0_1"/>
<feature type="compositionally biased region" description="Basic residues" evidence="1">
    <location>
        <begin position="506"/>
        <end position="515"/>
    </location>
</feature>
<feature type="compositionally biased region" description="Basic residues" evidence="1">
    <location>
        <begin position="82"/>
        <end position="93"/>
    </location>
</feature>
<feature type="compositionally biased region" description="Polar residues" evidence="1">
    <location>
        <begin position="231"/>
        <end position="240"/>
    </location>
</feature>
<dbReference type="GO" id="GO:0010513">
    <property type="term" value="P:positive regulation of phosphatidylinositol biosynthetic process"/>
    <property type="evidence" value="ECO:0007669"/>
    <property type="project" value="TreeGrafter"/>
</dbReference>
<dbReference type="InterPro" id="IPR024260">
    <property type="entry name" value="Vac7"/>
</dbReference>